<feature type="transmembrane region" description="Helical" evidence="1">
    <location>
        <begin position="33"/>
        <end position="53"/>
    </location>
</feature>
<name>A9DJC8_9GAMM</name>
<dbReference type="AlphaFoldDB" id="A9DJC8"/>
<sequence>MYITESDTYFYVYSVIAPILYLTFTKKTARERISIFIGMQGITIWTFYFMLPIEYNIITNTLSIIRGYLLVIFIAIELWALIYFYRKYSNATKTLGLLPEEAFLHALTFFPLPSEMLKLYSVEFNNIKAFINLFKFNKNIKEQPFKINSGYSLFMYIAILVFLTIAFSASIWLLDGYWALLPSGVTLYLFLLVNCDYSNLKDNSIVKIDNTIRIPNGIFGFIRIDIENISSINILKGNKSYDDVDVKVHRLIKSNLVLELSKPIVYFGVNAEKISISVKPEHIKKWINLK</sequence>
<evidence type="ECO:0000313" key="3">
    <source>
        <dbReference type="Proteomes" id="UP000005839"/>
    </source>
</evidence>
<dbReference type="EMBL" id="ABIC01000057">
    <property type="protein sequence ID" value="EDP98985.1"/>
    <property type="molecule type" value="Genomic_DNA"/>
</dbReference>
<keyword evidence="3" id="KW-1185">Reference proteome</keyword>
<accession>A9DJC8</accession>
<keyword evidence="1" id="KW-1133">Transmembrane helix</keyword>
<proteinExistence type="predicted"/>
<evidence type="ECO:0000313" key="2">
    <source>
        <dbReference type="EMBL" id="EDP98985.1"/>
    </source>
</evidence>
<feature type="transmembrane region" description="Helical" evidence="1">
    <location>
        <begin position="153"/>
        <end position="173"/>
    </location>
</feature>
<keyword evidence="1" id="KW-0472">Membrane</keyword>
<comment type="caution">
    <text evidence="2">The sequence shown here is derived from an EMBL/GenBank/DDBJ whole genome shotgun (WGS) entry which is preliminary data.</text>
</comment>
<keyword evidence="1" id="KW-0812">Transmembrane</keyword>
<reference evidence="2 3" key="1">
    <citation type="submission" date="2007-10" db="EMBL/GenBank/DDBJ databases">
        <authorList>
            <person name="Yayanos A."/>
            <person name="Ferriera S."/>
            <person name="Johnson J."/>
            <person name="Kravitz S."/>
            <person name="Halpern A."/>
            <person name="Remington K."/>
            <person name="Beeson K."/>
            <person name="Tran B."/>
            <person name="Rogers Y.-H."/>
            <person name="Friedman R."/>
            <person name="Venter J.C."/>
        </authorList>
    </citation>
    <scope>NUCLEOTIDE SEQUENCE [LARGE SCALE GENOMIC DNA]</scope>
    <source>
        <strain evidence="2 3">KT99</strain>
    </source>
</reference>
<organism evidence="2 3">
    <name type="scientific">Shewanella benthica KT99</name>
    <dbReference type="NCBI Taxonomy" id="314608"/>
    <lineage>
        <taxon>Bacteria</taxon>
        <taxon>Pseudomonadati</taxon>
        <taxon>Pseudomonadota</taxon>
        <taxon>Gammaproteobacteria</taxon>
        <taxon>Alteromonadales</taxon>
        <taxon>Shewanellaceae</taxon>
        <taxon>Shewanella</taxon>
    </lineage>
</organism>
<gene>
    <name evidence="2" type="ORF">KT99_00171</name>
</gene>
<feature type="transmembrane region" description="Helical" evidence="1">
    <location>
        <begin position="179"/>
        <end position="197"/>
    </location>
</feature>
<dbReference type="Proteomes" id="UP000005839">
    <property type="component" value="Unassembled WGS sequence"/>
</dbReference>
<feature type="transmembrane region" description="Helical" evidence="1">
    <location>
        <begin position="6"/>
        <end position="24"/>
    </location>
</feature>
<evidence type="ECO:0000256" key="1">
    <source>
        <dbReference type="SAM" id="Phobius"/>
    </source>
</evidence>
<dbReference type="STRING" id="314608.KT99_00171"/>
<protein>
    <submittedName>
        <fullName evidence="2">Uncharacterized protein</fullName>
    </submittedName>
</protein>
<feature type="transmembrane region" description="Helical" evidence="1">
    <location>
        <begin position="65"/>
        <end position="85"/>
    </location>
</feature>